<reference evidence="3 4" key="1">
    <citation type="journal article" date="2014" name="Int. J. Syst. Evol. Microbiol.">
        <title>Streptomyces hoynatensis sp. nov., isolated from deep marine sediment.</title>
        <authorList>
            <person name="Veyisoglu A."/>
            <person name="Sahin N."/>
        </authorList>
    </citation>
    <scope>NUCLEOTIDE SEQUENCE [LARGE SCALE GENOMIC DNA]</scope>
    <source>
        <strain evidence="3 4">KCTC 29097</strain>
    </source>
</reference>
<protein>
    <submittedName>
        <fullName evidence="3">Carboxymuconolactone decarboxylase family protein</fullName>
    </submittedName>
</protein>
<dbReference type="Proteomes" id="UP000272474">
    <property type="component" value="Unassembled WGS sequence"/>
</dbReference>
<dbReference type="AlphaFoldDB" id="A0A3A9ZCD1"/>
<dbReference type="InterPro" id="IPR029032">
    <property type="entry name" value="AhpD-like"/>
</dbReference>
<feature type="region of interest" description="Disordered" evidence="1">
    <location>
        <begin position="184"/>
        <end position="204"/>
    </location>
</feature>
<feature type="domain" description="Carboxymuconolactone decarboxylase-like" evidence="2">
    <location>
        <begin position="86"/>
        <end position="170"/>
    </location>
</feature>
<dbReference type="EMBL" id="RBAL01000002">
    <property type="protein sequence ID" value="RKN45835.1"/>
    <property type="molecule type" value="Genomic_DNA"/>
</dbReference>
<keyword evidence="4" id="KW-1185">Reference proteome</keyword>
<dbReference type="Pfam" id="PF02627">
    <property type="entry name" value="CMD"/>
    <property type="match status" value="1"/>
</dbReference>
<feature type="region of interest" description="Disordered" evidence="1">
    <location>
        <begin position="1"/>
        <end position="49"/>
    </location>
</feature>
<gene>
    <name evidence="3" type="ORF">D7294_05160</name>
</gene>
<evidence type="ECO:0000313" key="3">
    <source>
        <dbReference type="EMBL" id="RKN45835.1"/>
    </source>
</evidence>
<dbReference type="InterPro" id="IPR052512">
    <property type="entry name" value="4CMD/NDH-1_regulator"/>
</dbReference>
<organism evidence="3 4">
    <name type="scientific">Streptomyces hoynatensis</name>
    <dbReference type="NCBI Taxonomy" id="1141874"/>
    <lineage>
        <taxon>Bacteria</taxon>
        <taxon>Bacillati</taxon>
        <taxon>Actinomycetota</taxon>
        <taxon>Actinomycetes</taxon>
        <taxon>Kitasatosporales</taxon>
        <taxon>Streptomycetaceae</taxon>
        <taxon>Streptomyces</taxon>
    </lineage>
</organism>
<dbReference type="GO" id="GO:0051920">
    <property type="term" value="F:peroxiredoxin activity"/>
    <property type="evidence" value="ECO:0007669"/>
    <property type="project" value="InterPro"/>
</dbReference>
<sequence>MSTTPATARTDADAATPATGPATWSATTEATATTEAGGPAATAAGGPAATAAGARRARYERGMAVLSRVDGEAGRRVVDALAEVSPELGHQIVAWAFGEIYDRPALAPRERQLVTLGALTALGGCEPQLDVHVNAALNVGLTPEEIVEALLHSAVYCGIPRALNATLAARKVFAERGLLPVAPAESAEPAAPAESAEPAAPAAR</sequence>
<accession>A0A3A9ZCD1</accession>
<comment type="caution">
    <text evidence="3">The sequence shown here is derived from an EMBL/GenBank/DDBJ whole genome shotgun (WGS) entry which is preliminary data.</text>
</comment>
<evidence type="ECO:0000259" key="2">
    <source>
        <dbReference type="Pfam" id="PF02627"/>
    </source>
</evidence>
<dbReference type="PANTHER" id="PTHR33570">
    <property type="entry name" value="4-CARBOXYMUCONOLACTONE DECARBOXYLASE FAMILY PROTEIN"/>
    <property type="match status" value="1"/>
</dbReference>
<dbReference type="SUPFAM" id="SSF69118">
    <property type="entry name" value="AhpD-like"/>
    <property type="match status" value="1"/>
</dbReference>
<dbReference type="PANTHER" id="PTHR33570:SF10">
    <property type="entry name" value="GAMMA-CARBOXYMUCONOLACTONE DECARBOXYLASE"/>
    <property type="match status" value="1"/>
</dbReference>
<dbReference type="Gene3D" id="1.20.1290.10">
    <property type="entry name" value="AhpD-like"/>
    <property type="match status" value="1"/>
</dbReference>
<proteinExistence type="predicted"/>
<dbReference type="OrthoDB" id="9802489at2"/>
<dbReference type="InterPro" id="IPR003779">
    <property type="entry name" value="CMD-like"/>
</dbReference>
<evidence type="ECO:0000313" key="4">
    <source>
        <dbReference type="Proteomes" id="UP000272474"/>
    </source>
</evidence>
<evidence type="ECO:0000256" key="1">
    <source>
        <dbReference type="SAM" id="MobiDB-lite"/>
    </source>
</evidence>
<name>A0A3A9ZCD1_9ACTN</name>